<dbReference type="SUPFAM" id="SSF158682">
    <property type="entry name" value="TerB-like"/>
    <property type="match status" value="1"/>
</dbReference>
<dbReference type="Proteomes" id="UP000233293">
    <property type="component" value="Unassembled WGS sequence"/>
</dbReference>
<dbReference type="EMBL" id="PIUM01000028">
    <property type="protein sequence ID" value="PKU22677.1"/>
    <property type="molecule type" value="Genomic_DNA"/>
</dbReference>
<evidence type="ECO:0000313" key="3">
    <source>
        <dbReference type="EMBL" id="PKU22677.1"/>
    </source>
</evidence>
<feature type="domain" description="J" evidence="2">
    <location>
        <begin position="183"/>
        <end position="247"/>
    </location>
</feature>
<proteinExistence type="predicted"/>
<dbReference type="Pfam" id="PF00226">
    <property type="entry name" value="DnaJ"/>
    <property type="match status" value="1"/>
</dbReference>
<dbReference type="Pfam" id="PF05099">
    <property type="entry name" value="TerB"/>
    <property type="match status" value="1"/>
</dbReference>
<evidence type="ECO:0000256" key="1">
    <source>
        <dbReference type="SAM" id="Phobius"/>
    </source>
</evidence>
<dbReference type="Gene3D" id="1.10.287.110">
    <property type="entry name" value="DnaJ domain"/>
    <property type="match status" value="1"/>
</dbReference>
<feature type="transmembrane region" description="Helical" evidence="1">
    <location>
        <begin position="6"/>
        <end position="32"/>
    </location>
</feature>
<dbReference type="PRINTS" id="PR00625">
    <property type="entry name" value="JDOMAIN"/>
</dbReference>
<dbReference type="AlphaFoldDB" id="A0A2N3PQK2"/>
<dbReference type="CDD" id="cd06257">
    <property type="entry name" value="DnaJ"/>
    <property type="match status" value="1"/>
</dbReference>
<protein>
    <submittedName>
        <fullName evidence="3">Molecular chaperone DjlA</fullName>
    </submittedName>
</protein>
<accession>A0A2N3PQK2</accession>
<dbReference type="SMART" id="SM00271">
    <property type="entry name" value="DnaJ"/>
    <property type="match status" value="1"/>
</dbReference>
<sequence length="249" mass="27620">MYWGKIIGAMAGFALGHGLLGAVLGVVVGHWVDVRLLRKLRGKKKPPVSARARTVERQRVFSTCVVSLAAKLAKVDGVVLREEVDAFKAEFVIPPAQRAGIAALYDDAKRDPRGYEIHAQRLAQTFFDEPSVLKDILDSLHRIALVDGPLKPEERAFLDKVAGIFGFADRPFAERYGDLVESDPYSVLGVTRNTPASEIKAAWRRLTREHHPDTLMAKGVPADHIEFATRKMAAINAAYDRIRNERGEI</sequence>
<keyword evidence="1" id="KW-0472">Membrane</keyword>
<dbReference type="InterPro" id="IPR001623">
    <property type="entry name" value="DnaJ_domain"/>
</dbReference>
<name>A0A2N3PQK2_9PROT</name>
<dbReference type="SUPFAM" id="SSF46565">
    <property type="entry name" value="Chaperone J-domain"/>
    <property type="match status" value="1"/>
</dbReference>
<dbReference type="InterPro" id="IPR050817">
    <property type="entry name" value="DjlA_DnaK_co-chaperone"/>
</dbReference>
<evidence type="ECO:0000259" key="2">
    <source>
        <dbReference type="PROSITE" id="PS50076"/>
    </source>
</evidence>
<reference evidence="4" key="1">
    <citation type="submission" date="2017-12" db="EMBL/GenBank/DDBJ databases">
        <title>Draft genome sequence of Telmatospirillum siberiense 26-4b1T, an acidotolerant peatland alphaproteobacterium potentially involved in sulfur cycling.</title>
        <authorList>
            <person name="Hausmann B."/>
            <person name="Pjevac P."/>
            <person name="Schreck K."/>
            <person name="Herbold C.W."/>
            <person name="Daims H."/>
            <person name="Wagner M."/>
            <person name="Pester M."/>
            <person name="Loy A."/>
        </authorList>
    </citation>
    <scope>NUCLEOTIDE SEQUENCE [LARGE SCALE GENOMIC DNA]</scope>
    <source>
        <strain evidence="4">26-4b1</strain>
    </source>
</reference>
<comment type="caution">
    <text evidence="3">The sequence shown here is derived from an EMBL/GenBank/DDBJ whole genome shotgun (WGS) entry which is preliminary data.</text>
</comment>
<organism evidence="3 4">
    <name type="scientific">Telmatospirillum siberiense</name>
    <dbReference type="NCBI Taxonomy" id="382514"/>
    <lineage>
        <taxon>Bacteria</taxon>
        <taxon>Pseudomonadati</taxon>
        <taxon>Pseudomonadota</taxon>
        <taxon>Alphaproteobacteria</taxon>
        <taxon>Rhodospirillales</taxon>
        <taxon>Rhodospirillaceae</taxon>
        <taxon>Telmatospirillum</taxon>
    </lineage>
</organism>
<dbReference type="PROSITE" id="PS50076">
    <property type="entry name" value="DNAJ_2"/>
    <property type="match status" value="1"/>
</dbReference>
<dbReference type="InterPro" id="IPR029024">
    <property type="entry name" value="TerB-like"/>
</dbReference>
<evidence type="ECO:0000313" key="4">
    <source>
        <dbReference type="Proteomes" id="UP000233293"/>
    </source>
</evidence>
<dbReference type="OrthoDB" id="9782583at2"/>
<keyword evidence="1" id="KW-1133">Transmembrane helix</keyword>
<dbReference type="InterPro" id="IPR007791">
    <property type="entry name" value="DjlA_N"/>
</dbReference>
<gene>
    <name evidence="3" type="ORF">CWS72_20310</name>
</gene>
<dbReference type="PANTHER" id="PTHR24074">
    <property type="entry name" value="CO-CHAPERONE PROTEIN DJLA"/>
    <property type="match status" value="1"/>
</dbReference>
<keyword evidence="4" id="KW-1185">Reference proteome</keyword>
<dbReference type="InterPro" id="IPR036869">
    <property type="entry name" value="J_dom_sf"/>
</dbReference>
<dbReference type="Gene3D" id="1.10.3680.10">
    <property type="entry name" value="TerB-like"/>
    <property type="match status" value="1"/>
</dbReference>
<dbReference type="RefSeq" id="WP_101252471.1">
    <property type="nucleotide sequence ID" value="NZ_PIUM01000028.1"/>
</dbReference>
<keyword evidence="1" id="KW-0812">Transmembrane</keyword>